<dbReference type="InterPro" id="IPR017937">
    <property type="entry name" value="Thioredoxin_CS"/>
</dbReference>
<dbReference type="InterPro" id="IPR045870">
    <property type="entry name" value="TryX_NRX_thioredoxin_dom"/>
</dbReference>
<comment type="caution">
    <text evidence="9">The sequence shown here is derived from an EMBL/GenBank/DDBJ whole genome shotgun (WGS) entry which is preliminary data.</text>
</comment>
<dbReference type="PANTHER" id="PTHR13871">
    <property type="entry name" value="THIOREDOXIN"/>
    <property type="match status" value="1"/>
</dbReference>
<comment type="similarity">
    <text evidence="5">Belongs to the nucleoredoxin family.</text>
</comment>
<comment type="catalytic activity">
    <reaction evidence="6">
        <text>[protein]-dithiol + NAD(+) = [protein]-disulfide + NADH + H(+)</text>
        <dbReference type="Rhea" id="RHEA:18749"/>
        <dbReference type="Rhea" id="RHEA-COMP:10593"/>
        <dbReference type="Rhea" id="RHEA-COMP:10594"/>
        <dbReference type="ChEBI" id="CHEBI:15378"/>
        <dbReference type="ChEBI" id="CHEBI:29950"/>
        <dbReference type="ChEBI" id="CHEBI:50058"/>
        <dbReference type="ChEBI" id="CHEBI:57540"/>
        <dbReference type="ChEBI" id="CHEBI:57945"/>
        <dbReference type="EC" id="1.8.1.8"/>
    </reaction>
</comment>
<name>A0AAE1J591_9FABA</name>
<proteinExistence type="inferred from homology"/>
<dbReference type="InterPro" id="IPR036249">
    <property type="entry name" value="Thioredoxin-like_sf"/>
</dbReference>
<keyword evidence="3" id="KW-0560">Oxidoreductase</keyword>
<dbReference type="EMBL" id="JAWXYG010000009">
    <property type="protein sequence ID" value="KAK4263193.1"/>
    <property type="molecule type" value="Genomic_DNA"/>
</dbReference>
<sequence length="557" mass="62661">MAGADNASHDIQSILSSSERDYLVRNNGNQVKIESLVGKKVGLYFSASWCGPCRQFTPILVELYNEVSPKGDFELIFVSVDEDEDAFKGYFSKIPWLAIPFSDSDSRNRLDGLFKARGIPHLVILDENGKVVTDDGAEVVREYGAEAYPFTIERFKELKNQKEEAKKNQSLRSLLAFKSRDFVISSDGKEVLVSELEGKTVGLYFSCFSFNTSAKFTPKLVEVYEKLKAKGEDFEIVLISIGDGEESFKQGVRSLPWLALPFKDKSCEKLARYFELSTLPTLVIIGPDGKTLHSNVAEAIENYGIAAYPFTPEKFSELTDMEKAKEASQTLESILVSGDLDFLLGKDGAKILVSDLVGKNVLLYFSAHWCLPCRAFLPKLIKAYWEIKARDNALEVIFVSRDRDQAFFDNFFSKMPWLALPFGDSRKAVLSRKFKVYDIPVLVVIGPNGRTVRKDARDLIKIYGAKAYPFTEERVRELEAASEEMTKGWPEKVTHKSHEHELVLSRCNIYNCDGCDEEGHSWSYCCEKCNFDLHPKCVLGKKNAEKVAAKKGIEGGL</sequence>
<keyword evidence="10" id="KW-1185">Reference proteome</keyword>
<dbReference type="PROSITE" id="PS51352">
    <property type="entry name" value="THIOREDOXIN_2"/>
    <property type="match status" value="2"/>
</dbReference>
<dbReference type="Proteomes" id="UP001293593">
    <property type="component" value="Unassembled WGS sequence"/>
</dbReference>
<evidence type="ECO:0000256" key="1">
    <source>
        <dbReference type="ARBA" id="ARBA00012612"/>
    </source>
</evidence>
<dbReference type="InterPro" id="IPR012336">
    <property type="entry name" value="Thioredoxin-like_fold"/>
</dbReference>
<evidence type="ECO:0000313" key="10">
    <source>
        <dbReference type="Proteomes" id="UP001293593"/>
    </source>
</evidence>
<feature type="domain" description="Thioredoxin" evidence="8">
    <location>
        <begin position="320"/>
        <end position="480"/>
    </location>
</feature>
<feature type="domain" description="Thioredoxin" evidence="8">
    <location>
        <begin position="12"/>
        <end position="160"/>
    </location>
</feature>
<evidence type="ECO:0000259" key="8">
    <source>
        <dbReference type="PROSITE" id="PS51352"/>
    </source>
</evidence>
<evidence type="ECO:0000256" key="2">
    <source>
        <dbReference type="ARBA" id="ARBA00022737"/>
    </source>
</evidence>
<dbReference type="PROSITE" id="PS00194">
    <property type="entry name" value="THIOREDOXIN_1"/>
    <property type="match status" value="1"/>
</dbReference>
<reference evidence="9" key="1">
    <citation type="submission" date="2023-10" db="EMBL/GenBank/DDBJ databases">
        <title>Chromosome-level genome of the transformable northern wattle, Acacia crassicarpa.</title>
        <authorList>
            <person name="Massaro I."/>
            <person name="Sinha N.R."/>
            <person name="Poethig S."/>
            <person name="Leichty A.R."/>
        </authorList>
    </citation>
    <scope>NUCLEOTIDE SEQUENCE</scope>
    <source>
        <strain evidence="9">Acra3RX</strain>
        <tissue evidence="9">Leaf</tissue>
    </source>
</reference>
<comment type="catalytic activity">
    <reaction evidence="7">
        <text>[protein]-dithiol + NADP(+) = [protein]-disulfide + NADPH + H(+)</text>
        <dbReference type="Rhea" id="RHEA:18753"/>
        <dbReference type="Rhea" id="RHEA-COMP:10593"/>
        <dbReference type="Rhea" id="RHEA-COMP:10594"/>
        <dbReference type="ChEBI" id="CHEBI:15378"/>
        <dbReference type="ChEBI" id="CHEBI:29950"/>
        <dbReference type="ChEBI" id="CHEBI:50058"/>
        <dbReference type="ChEBI" id="CHEBI:57783"/>
        <dbReference type="ChEBI" id="CHEBI:58349"/>
        <dbReference type="EC" id="1.8.1.8"/>
    </reaction>
</comment>
<dbReference type="InterPro" id="IPR004146">
    <property type="entry name" value="DC1"/>
</dbReference>
<keyword evidence="4" id="KW-0520">NAD</keyword>
<evidence type="ECO:0000256" key="7">
    <source>
        <dbReference type="ARBA" id="ARBA00047804"/>
    </source>
</evidence>
<evidence type="ECO:0000256" key="4">
    <source>
        <dbReference type="ARBA" id="ARBA00023027"/>
    </source>
</evidence>
<dbReference type="Pfam" id="PF03107">
    <property type="entry name" value="C1_2"/>
    <property type="match status" value="1"/>
</dbReference>
<gene>
    <name evidence="9" type="ORF">QN277_028645</name>
</gene>
<dbReference type="PANTHER" id="PTHR13871:SF96">
    <property type="entry name" value="THIOREDOXIN DOMAIN-CONTAINING PROTEIN"/>
    <property type="match status" value="1"/>
</dbReference>
<evidence type="ECO:0000256" key="6">
    <source>
        <dbReference type="ARBA" id="ARBA00047388"/>
    </source>
</evidence>
<dbReference type="InterPro" id="IPR046349">
    <property type="entry name" value="C1-like_sf"/>
</dbReference>
<dbReference type="Pfam" id="PF13905">
    <property type="entry name" value="Thioredoxin_8"/>
    <property type="match status" value="3"/>
</dbReference>
<evidence type="ECO:0000313" key="9">
    <source>
        <dbReference type="EMBL" id="KAK4263193.1"/>
    </source>
</evidence>
<organism evidence="9 10">
    <name type="scientific">Acacia crassicarpa</name>
    <name type="common">northern wattle</name>
    <dbReference type="NCBI Taxonomy" id="499986"/>
    <lineage>
        <taxon>Eukaryota</taxon>
        <taxon>Viridiplantae</taxon>
        <taxon>Streptophyta</taxon>
        <taxon>Embryophyta</taxon>
        <taxon>Tracheophyta</taxon>
        <taxon>Spermatophyta</taxon>
        <taxon>Magnoliopsida</taxon>
        <taxon>eudicotyledons</taxon>
        <taxon>Gunneridae</taxon>
        <taxon>Pentapetalae</taxon>
        <taxon>rosids</taxon>
        <taxon>fabids</taxon>
        <taxon>Fabales</taxon>
        <taxon>Fabaceae</taxon>
        <taxon>Caesalpinioideae</taxon>
        <taxon>mimosoid clade</taxon>
        <taxon>Acacieae</taxon>
        <taxon>Acacia</taxon>
    </lineage>
</organism>
<dbReference type="GO" id="GO:0004791">
    <property type="term" value="F:thioredoxin-disulfide reductase (NADPH) activity"/>
    <property type="evidence" value="ECO:0007669"/>
    <property type="project" value="InterPro"/>
</dbReference>
<keyword evidence="2" id="KW-0677">Repeat</keyword>
<dbReference type="SUPFAM" id="SSF52833">
    <property type="entry name" value="Thioredoxin-like"/>
    <property type="match status" value="3"/>
</dbReference>
<dbReference type="AlphaFoldDB" id="A0AAE1J591"/>
<dbReference type="Gene3D" id="3.40.30.10">
    <property type="entry name" value="Glutaredoxin"/>
    <property type="match status" value="3"/>
</dbReference>
<dbReference type="EC" id="1.8.1.8" evidence="1"/>
<dbReference type="CDD" id="cd03009">
    <property type="entry name" value="TryX_like_TryX_NRX"/>
    <property type="match status" value="2"/>
</dbReference>
<accession>A0AAE1J591</accession>
<evidence type="ECO:0000256" key="3">
    <source>
        <dbReference type="ARBA" id="ARBA00023002"/>
    </source>
</evidence>
<evidence type="ECO:0000256" key="5">
    <source>
        <dbReference type="ARBA" id="ARBA00025782"/>
    </source>
</evidence>
<protein>
    <recommendedName>
        <fullName evidence="1">protein-disulfide reductase</fullName>
        <ecNumber evidence="1">1.8.1.8</ecNumber>
    </recommendedName>
</protein>
<dbReference type="InterPro" id="IPR052259">
    <property type="entry name" value="Nucleoredoxin-like"/>
</dbReference>
<dbReference type="SUPFAM" id="SSF57889">
    <property type="entry name" value="Cysteine-rich domain"/>
    <property type="match status" value="1"/>
</dbReference>
<dbReference type="InterPro" id="IPR013766">
    <property type="entry name" value="Thioredoxin_domain"/>
</dbReference>